<dbReference type="EMBL" id="JACGWJ010000987">
    <property type="protein sequence ID" value="KAL0286039.1"/>
    <property type="molecule type" value="Genomic_DNA"/>
</dbReference>
<dbReference type="InterPro" id="IPR051320">
    <property type="entry name" value="Viral_Replic_Matur_Polypro"/>
</dbReference>
<organism evidence="2">
    <name type="scientific">Sesamum radiatum</name>
    <name type="common">Black benniseed</name>
    <dbReference type="NCBI Taxonomy" id="300843"/>
    <lineage>
        <taxon>Eukaryota</taxon>
        <taxon>Viridiplantae</taxon>
        <taxon>Streptophyta</taxon>
        <taxon>Embryophyta</taxon>
        <taxon>Tracheophyta</taxon>
        <taxon>Spermatophyta</taxon>
        <taxon>Magnoliopsida</taxon>
        <taxon>eudicotyledons</taxon>
        <taxon>Gunneridae</taxon>
        <taxon>Pentapetalae</taxon>
        <taxon>asterids</taxon>
        <taxon>lamiids</taxon>
        <taxon>Lamiales</taxon>
        <taxon>Pedaliaceae</taxon>
        <taxon>Sesamum</taxon>
    </lineage>
</organism>
<feature type="domain" description="Reverse transcriptase/retrotransposon-derived protein RNase H-like" evidence="1">
    <location>
        <begin position="48"/>
        <end position="142"/>
    </location>
</feature>
<evidence type="ECO:0000259" key="1">
    <source>
        <dbReference type="Pfam" id="PF17919"/>
    </source>
</evidence>
<evidence type="ECO:0000313" key="2">
    <source>
        <dbReference type="EMBL" id="KAL0286039.1"/>
    </source>
</evidence>
<dbReference type="InterPro" id="IPR043128">
    <property type="entry name" value="Rev_trsase/Diguanyl_cyclase"/>
</dbReference>
<dbReference type="InterPro" id="IPR043502">
    <property type="entry name" value="DNA/RNA_pol_sf"/>
</dbReference>
<dbReference type="AlphaFoldDB" id="A0AAW2IVA1"/>
<proteinExistence type="predicted"/>
<dbReference type="Gene3D" id="3.10.20.370">
    <property type="match status" value="1"/>
</dbReference>
<sequence>MDYLGHVISVKGVATDPQKMECMRNWAVPTSVKALRGFLGLTENAFLWNSEAESAFNKLKRMMTSAPVLAMPDFSQPFVIETYTCGRGIGVVLMQGGRPITYLSKALAPKNLGLFTYKKEFLALLLALAEWKNYLQGNHFIIKR</sequence>
<dbReference type="SUPFAM" id="SSF56672">
    <property type="entry name" value="DNA/RNA polymerases"/>
    <property type="match status" value="1"/>
</dbReference>
<dbReference type="PANTHER" id="PTHR33064">
    <property type="entry name" value="POL PROTEIN"/>
    <property type="match status" value="1"/>
</dbReference>
<reference evidence="2" key="1">
    <citation type="submission" date="2020-06" db="EMBL/GenBank/DDBJ databases">
        <authorList>
            <person name="Li T."/>
            <person name="Hu X."/>
            <person name="Zhang T."/>
            <person name="Song X."/>
            <person name="Zhang H."/>
            <person name="Dai N."/>
            <person name="Sheng W."/>
            <person name="Hou X."/>
            <person name="Wei L."/>
        </authorList>
    </citation>
    <scope>NUCLEOTIDE SEQUENCE</scope>
    <source>
        <strain evidence="2">G02</strain>
        <tissue evidence="2">Leaf</tissue>
    </source>
</reference>
<dbReference type="Gene3D" id="3.30.70.270">
    <property type="match status" value="1"/>
</dbReference>
<name>A0AAW2IVA1_SESRA</name>
<dbReference type="InterPro" id="IPR041577">
    <property type="entry name" value="RT_RNaseH_2"/>
</dbReference>
<gene>
    <name evidence="2" type="ORF">Sradi_7157900</name>
</gene>
<dbReference type="PANTHER" id="PTHR33064:SF40">
    <property type="entry name" value="REVERSE TRANSCRIPTASE_RETROTRANSPOSON-DERIVED PROTEIN RNASE H-LIKE DOMAIN-CONTAINING PROTEIN"/>
    <property type="match status" value="1"/>
</dbReference>
<comment type="caution">
    <text evidence="2">The sequence shown here is derived from an EMBL/GenBank/DDBJ whole genome shotgun (WGS) entry which is preliminary data.</text>
</comment>
<dbReference type="Pfam" id="PF17919">
    <property type="entry name" value="RT_RNaseH_2"/>
    <property type="match status" value="1"/>
</dbReference>
<accession>A0AAW2IVA1</accession>
<protein>
    <submittedName>
        <fullName evidence="2">Retrovirus-related Pol polyprotein from transposon.6</fullName>
    </submittedName>
</protein>
<reference evidence="2" key="2">
    <citation type="journal article" date="2024" name="Plant">
        <title>Genomic evolution and insights into agronomic trait innovations of Sesamum species.</title>
        <authorList>
            <person name="Miao H."/>
            <person name="Wang L."/>
            <person name="Qu L."/>
            <person name="Liu H."/>
            <person name="Sun Y."/>
            <person name="Le M."/>
            <person name="Wang Q."/>
            <person name="Wei S."/>
            <person name="Zheng Y."/>
            <person name="Lin W."/>
            <person name="Duan Y."/>
            <person name="Cao H."/>
            <person name="Xiong S."/>
            <person name="Wang X."/>
            <person name="Wei L."/>
            <person name="Li C."/>
            <person name="Ma Q."/>
            <person name="Ju M."/>
            <person name="Zhao R."/>
            <person name="Li G."/>
            <person name="Mu C."/>
            <person name="Tian Q."/>
            <person name="Mei H."/>
            <person name="Zhang T."/>
            <person name="Gao T."/>
            <person name="Zhang H."/>
        </authorList>
    </citation>
    <scope>NUCLEOTIDE SEQUENCE</scope>
    <source>
        <strain evidence="2">G02</strain>
    </source>
</reference>